<dbReference type="EMBL" id="JAMKFB020000024">
    <property type="protein sequence ID" value="KAL0156576.1"/>
    <property type="molecule type" value="Genomic_DNA"/>
</dbReference>
<accession>A0ABD0N6U8</accession>
<proteinExistence type="predicted"/>
<feature type="compositionally biased region" description="Polar residues" evidence="1">
    <location>
        <begin position="46"/>
        <end position="55"/>
    </location>
</feature>
<sequence>SRSYTRFNQSQNPDGESSSVEVKLGVDGEEEMDGSEQGHVQRDTYIRSSRSAPWN</sequence>
<gene>
    <name evidence="2" type="ORF">M9458_047822</name>
</gene>
<comment type="caution">
    <text evidence="2">The sequence shown here is derived from an EMBL/GenBank/DDBJ whole genome shotgun (WGS) entry which is preliminary data.</text>
</comment>
<feature type="region of interest" description="Disordered" evidence="1">
    <location>
        <begin position="1"/>
        <end position="55"/>
    </location>
</feature>
<reference evidence="2 3" key="1">
    <citation type="submission" date="2024-05" db="EMBL/GenBank/DDBJ databases">
        <title>Genome sequencing and assembly of Indian major carp, Cirrhinus mrigala (Hamilton, 1822).</title>
        <authorList>
            <person name="Mohindra V."/>
            <person name="Chowdhury L.M."/>
            <person name="Lal K."/>
            <person name="Jena J.K."/>
        </authorList>
    </citation>
    <scope>NUCLEOTIDE SEQUENCE [LARGE SCALE GENOMIC DNA]</scope>
    <source>
        <strain evidence="2">CM1030</strain>
        <tissue evidence="2">Blood</tissue>
    </source>
</reference>
<feature type="non-terminal residue" evidence="2">
    <location>
        <position position="55"/>
    </location>
</feature>
<evidence type="ECO:0000313" key="2">
    <source>
        <dbReference type="EMBL" id="KAL0156576.1"/>
    </source>
</evidence>
<evidence type="ECO:0000256" key="1">
    <source>
        <dbReference type="SAM" id="MobiDB-lite"/>
    </source>
</evidence>
<dbReference type="AlphaFoldDB" id="A0ABD0N6U8"/>
<feature type="compositionally biased region" description="Polar residues" evidence="1">
    <location>
        <begin position="1"/>
        <end position="20"/>
    </location>
</feature>
<protein>
    <submittedName>
        <fullName evidence="2">Uncharacterized protein</fullName>
    </submittedName>
</protein>
<name>A0ABD0N6U8_CIRMR</name>
<evidence type="ECO:0000313" key="3">
    <source>
        <dbReference type="Proteomes" id="UP001529510"/>
    </source>
</evidence>
<keyword evidence="3" id="KW-1185">Reference proteome</keyword>
<organism evidence="2 3">
    <name type="scientific">Cirrhinus mrigala</name>
    <name type="common">Mrigala</name>
    <dbReference type="NCBI Taxonomy" id="683832"/>
    <lineage>
        <taxon>Eukaryota</taxon>
        <taxon>Metazoa</taxon>
        <taxon>Chordata</taxon>
        <taxon>Craniata</taxon>
        <taxon>Vertebrata</taxon>
        <taxon>Euteleostomi</taxon>
        <taxon>Actinopterygii</taxon>
        <taxon>Neopterygii</taxon>
        <taxon>Teleostei</taxon>
        <taxon>Ostariophysi</taxon>
        <taxon>Cypriniformes</taxon>
        <taxon>Cyprinidae</taxon>
        <taxon>Labeoninae</taxon>
        <taxon>Labeonini</taxon>
        <taxon>Cirrhinus</taxon>
    </lineage>
</organism>
<feature type="non-terminal residue" evidence="2">
    <location>
        <position position="1"/>
    </location>
</feature>
<dbReference type="Proteomes" id="UP001529510">
    <property type="component" value="Unassembled WGS sequence"/>
</dbReference>